<feature type="domain" description="Phosphatidic acid phosphatase type 2/haloperoxidase" evidence="2">
    <location>
        <begin position="95"/>
        <end position="227"/>
    </location>
</feature>
<feature type="transmembrane region" description="Helical" evidence="1">
    <location>
        <begin position="12"/>
        <end position="41"/>
    </location>
</feature>
<dbReference type="Pfam" id="PF01569">
    <property type="entry name" value="PAP2"/>
    <property type="match status" value="1"/>
</dbReference>
<evidence type="ECO:0000313" key="4">
    <source>
        <dbReference type="Proteomes" id="UP001623290"/>
    </source>
</evidence>
<dbReference type="InterPro" id="IPR036938">
    <property type="entry name" value="PAP2/HPO_sf"/>
</dbReference>
<feature type="transmembrane region" description="Helical" evidence="1">
    <location>
        <begin position="204"/>
        <end position="225"/>
    </location>
</feature>
<evidence type="ECO:0000256" key="1">
    <source>
        <dbReference type="SAM" id="Phobius"/>
    </source>
</evidence>
<reference evidence="3 4" key="1">
    <citation type="submission" date="2023-09" db="EMBL/GenBank/DDBJ databases">
        <title>Thioclava shenzhenensis sp. nov., a multidrug resistant bacteria-antagonizing species isolated from coastal seawater.</title>
        <authorList>
            <person name="Long M."/>
        </authorList>
    </citation>
    <scope>NUCLEOTIDE SEQUENCE [LARGE SCALE GENOMIC DNA]</scope>
    <source>
        <strain evidence="3 4">FTW29</strain>
    </source>
</reference>
<proteinExistence type="predicted"/>
<keyword evidence="4" id="KW-1185">Reference proteome</keyword>
<evidence type="ECO:0000313" key="3">
    <source>
        <dbReference type="EMBL" id="WRY34346.1"/>
    </source>
</evidence>
<evidence type="ECO:0000259" key="2">
    <source>
        <dbReference type="Pfam" id="PF01569"/>
    </source>
</evidence>
<accession>A0ABZ1E1L5</accession>
<dbReference type="Proteomes" id="UP001623290">
    <property type="component" value="Chromosome"/>
</dbReference>
<dbReference type="InterPro" id="IPR000326">
    <property type="entry name" value="PAP2/HPO"/>
</dbReference>
<protein>
    <submittedName>
        <fullName evidence="3">Phosphatase PAP2 family protein</fullName>
    </submittedName>
</protein>
<keyword evidence="1" id="KW-0472">Membrane</keyword>
<organism evidence="3 4">
    <name type="scientific">Thioclava litoralis</name>
    <dbReference type="NCBI Taxonomy" id="3076557"/>
    <lineage>
        <taxon>Bacteria</taxon>
        <taxon>Pseudomonadati</taxon>
        <taxon>Pseudomonadota</taxon>
        <taxon>Alphaproteobacteria</taxon>
        <taxon>Rhodobacterales</taxon>
        <taxon>Paracoccaceae</taxon>
        <taxon>Thioclava</taxon>
    </lineage>
</organism>
<dbReference type="EMBL" id="CP135443">
    <property type="protein sequence ID" value="WRY34346.1"/>
    <property type="molecule type" value="Genomic_DNA"/>
</dbReference>
<dbReference type="SUPFAM" id="SSF48317">
    <property type="entry name" value="Acid phosphatase/Vanadium-dependent haloperoxidase"/>
    <property type="match status" value="1"/>
</dbReference>
<feature type="transmembrane region" description="Helical" evidence="1">
    <location>
        <begin position="61"/>
        <end position="82"/>
    </location>
</feature>
<dbReference type="RefSeq" id="WP_339108095.1">
    <property type="nucleotide sequence ID" value="NZ_CP135443.1"/>
</dbReference>
<feature type="transmembrane region" description="Helical" evidence="1">
    <location>
        <begin position="94"/>
        <end position="113"/>
    </location>
</feature>
<gene>
    <name evidence="3" type="ORF">RPE78_03405</name>
</gene>
<sequence>MRADTYRRTGLWLLIMWTVAVCLFEAFPQIDLWVTALFYTPKLGFTAGWLDPVLEYLRQRIWDLSVLLAVVSLVMVGLCAVLRRPLLRLTLRDWAWIMLSYLIGPVILVNGLFKAYSGRARPAEILPFGGEHLFTRAWQFADQCTSNCSFVSGEGAAVVILSLGLWLVGRRWCGARGQARATGWAWGLSVFVLLQRLVTGRHFLSDLTFAALISLTIAWALWGLLQNGGKRRAELTKAGQEPIRRPSPRA</sequence>
<keyword evidence="1" id="KW-0812">Transmembrane</keyword>
<keyword evidence="1" id="KW-1133">Transmembrane helix</keyword>
<feature type="transmembrane region" description="Helical" evidence="1">
    <location>
        <begin position="150"/>
        <end position="169"/>
    </location>
</feature>
<feature type="transmembrane region" description="Helical" evidence="1">
    <location>
        <begin position="181"/>
        <end position="198"/>
    </location>
</feature>
<name>A0ABZ1E1L5_9RHOB</name>